<dbReference type="InterPro" id="IPR008881">
    <property type="entry name" value="Trigger_fac_ribosome-bd_bac"/>
</dbReference>
<dbReference type="SUPFAM" id="SSF109998">
    <property type="entry name" value="Triger factor/SurA peptide-binding domain-like"/>
    <property type="match status" value="1"/>
</dbReference>
<comment type="similarity">
    <text evidence="2 9 11">Belongs to the FKBP-type PPIase family. Tig subfamily.</text>
</comment>
<dbReference type="Pfam" id="PF05698">
    <property type="entry name" value="Trigger_C"/>
    <property type="match status" value="1"/>
</dbReference>
<dbReference type="InterPro" id="IPR037041">
    <property type="entry name" value="Trigger_fac_C_sf"/>
</dbReference>
<evidence type="ECO:0000256" key="9">
    <source>
        <dbReference type="HAMAP-Rule" id="MF_00303"/>
    </source>
</evidence>
<dbReference type="GO" id="GO:0003755">
    <property type="term" value="F:peptidyl-prolyl cis-trans isomerase activity"/>
    <property type="evidence" value="ECO:0007669"/>
    <property type="project" value="UniProtKB-UniRule"/>
</dbReference>
<dbReference type="GO" id="GO:0051301">
    <property type="term" value="P:cell division"/>
    <property type="evidence" value="ECO:0007669"/>
    <property type="project" value="UniProtKB-KW"/>
</dbReference>
<dbReference type="Gene3D" id="3.30.70.1050">
    <property type="entry name" value="Trigger factor ribosome-binding domain"/>
    <property type="match status" value="1"/>
</dbReference>
<evidence type="ECO:0000256" key="6">
    <source>
        <dbReference type="ARBA" id="ARBA00023186"/>
    </source>
</evidence>
<dbReference type="InterPro" id="IPR008880">
    <property type="entry name" value="Trigger_fac_C"/>
</dbReference>
<dbReference type="Proteomes" id="UP000228533">
    <property type="component" value="Unassembled WGS sequence"/>
</dbReference>
<dbReference type="GO" id="GO:0044183">
    <property type="term" value="F:protein folding chaperone"/>
    <property type="evidence" value="ECO:0007669"/>
    <property type="project" value="TreeGrafter"/>
</dbReference>
<name>A0A2M6WTC3_9BACT</name>
<keyword evidence="9 11" id="KW-0131">Cell cycle</keyword>
<dbReference type="PROSITE" id="PS50059">
    <property type="entry name" value="FKBP_PPIASE"/>
    <property type="match status" value="1"/>
</dbReference>
<organism evidence="13 14">
    <name type="scientific">Candidatus Falkowbacteria bacterium CG10_big_fil_rev_8_21_14_0_10_37_14</name>
    <dbReference type="NCBI Taxonomy" id="1974561"/>
    <lineage>
        <taxon>Bacteria</taxon>
        <taxon>Candidatus Falkowiibacteriota</taxon>
    </lineage>
</organism>
<dbReference type="GO" id="GO:0015031">
    <property type="term" value="P:protein transport"/>
    <property type="evidence" value="ECO:0007669"/>
    <property type="project" value="UniProtKB-UniRule"/>
</dbReference>
<comment type="subcellular location">
    <subcellularLocation>
        <location evidence="9">Cytoplasm</location>
    </subcellularLocation>
    <text evidence="9">About half TF is bound to the ribosome near the polypeptide exit tunnel while the other half is free in the cytoplasm.</text>
</comment>
<dbReference type="PANTHER" id="PTHR30560:SF3">
    <property type="entry name" value="TRIGGER FACTOR-LIKE PROTEIN TIG, CHLOROPLASTIC"/>
    <property type="match status" value="1"/>
</dbReference>
<dbReference type="GO" id="GO:0043022">
    <property type="term" value="F:ribosome binding"/>
    <property type="evidence" value="ECO:0007669"/>
    <property type="project" value="TreeGrafter"/>
</dbReference>
<dbReference type="EMBL" id="PFAM01000013">
    <property type="protein sequence ID" value="PIT96025.1"/>
    <property type="molecule type" value="Genomic_DNA"/>
</dbReference>
<dbReference type="Pfam" id="PF05697">
    <property type="entry name" value="Trigger_N"/>
    <property type="match status" value="1"/>
</dbReference>
<sequence length="437" mass="49580">MDIKKIQENGEVTLIITVPFIDMGKYIDRAAEKLSKTVTVKGFRPGKIPLESLRREVGDMVVLEEAARAFIQKEVDAIIDKEVEGIVAGRPNVSLTKLAWDNEVEMSISLILLPSVELANYKNRGIKIESALIEEAEMERVLTELKESRVTEKVVEREIKDGDKVVVDIKMFVDNVPVDGGQSKGVAIILGKNYIVPGFDKELIGMIVGGEKEFKLPFPVDHHQHNLAGKMVEFAVTVSQVLERIVPELNDDLAVAFGATDVADLKQNIQENMEHEKFHRNEDKAELKLLDDLIADCIFGPISAELIKSEQKTMLAEMKNNIERQGGKFSDYLLSFRKSEEDLKKDFAPDAEKRVKSAIILRKIIEIEKITPSEEDVAQELAHLLEHYGKDQKTADYIRSVEYAHEMKGRLAIRMVMDKLKEWNFVDYTPHNHEHQH</sequence>
<keyword evidence="6 9" id="KW-0143">Chaperone</keyword>
<evidence type="ECO:0000256" key="1">
    <source>
        <dbReference type="ARBA" id="ARBA00000971"/>
    </source>
</evidence>
<dbReference type="AlphaFoldDB" id="A0A2M6WTC3"/>
<comment type="caution">
    <text evidence="13">The sequence shown here is derived from an EMBL/GenBank/DDBJ whole genome shotgun (WGS) entry which is preliminary data.</text>
</comment>
<dbReference type="SUPFAM" id="SSF54534">
    <property type="entry name" value="FKBP-like"/>
    <property type="match status" value="1"/>
</dbReference>
<keyword evidence="7 9" id="KW-0413">Isomerase</keyword>
<comment type="catalytic activity">
    <reaction evidence="1 9 10">
        <text>[protein]-peptidylproline (omega=180) = [protein]-peptidylproline (omega=0)</text>
        <dbReference type="Rhea" id="RHEA:16237"/>
        <dbReference type="Rhea" id="RHEA-COMP:10747"/>
        <dbReference type="Rhea" id="RHEA-COMP:10748"/>
        <dbReference type="ChEBI" id="CHEBI:83833"/>
        <dbReference type="ChEBI" id="CHEBI:83834"/>
        <dbReference type="EC" id="5.2.1.8"/>
    </reaction>
</comment>
<dbReference type="InterPro" id="IPR027304">
    <property type="entry name" value="Trigger_fact/SurA_dom_sf"/>
</dbReference>
<accession>A0A2M6WTC3</accession>
<dbReference type="PANTHER" id="PTHR30560">
    <property type="entry name" value="TRIGGER FACTOR CHAPERONE AND PEPTIDYL-PROLYL CIS/TRANS ISOMERASE"/>
    <property type="match status" value="1"/>
</dbReference>
<dbReference type="NCBIfam" id="TIGR00115">
    <property type="entry name" value="tig"/>
    <property type="match status" value="1"/>
</dbReference>
<dbReference type="SUPFAM" id="SSF102735">
    <property type="entry name" value="Trigger factor ribosome-binding domain"/>
    <property type="match status" value="1"/>
</dbReference>
<dbReference type="InterPro" id="IPR005215">
    <property type="entry name" value="Trig_fac"/>
</dbReference>
<keyword evidence="9 11" id="KW-0132">Cell division</keyword>
<dbReference type="InterPro" id="IPR001179">
    <property type="entry name" value="PPIase_FKBP_dom"/>
</dbReference>
<reference evidence="14" key="1">
    <citation type="submission" date="2017-09" db="EMBL/GenBank/DDBJ databases">
        <title>Depth-based differentiation of microbial function through sediment-hosted aquifers and enrichment of novel symbionts in the deep terrestrial subsurface.</title>
        <authorList>
            <person name="Probst A.J."/>
            <person name="Ladd B."/>
            <person name="Jarett J.K."/>
            <person name="Geller-Mcgrath D.E."/>
            <person name="Sieber C.M.K."/>
            <person name="Emerson J.B."/>
            <person name="Anantharaman K."/>
            <person name="Thomas B.C."/>
            <person name="Malmstrom R."/>
            <person name="Stieglmeier M."/>
            <person name="Klingl A."/>
            <person name="Woyke T."/>
            <person name="Ryan C.M."/>
            <person name="Banfield J.F."/>
        </authorList>
    </citation>
    <scope>NUCLEOTIDE SEQUENCE [LARGE SCALE GENOMIC DNA]</scope>
</reference>
<feature type="domain" description="PPIase FKBP-type" evidence="12">
    <location>
        <begin position="162"/>
        <end position="247"/>
    </location>
</feature>
<evidence type="ECO:0000256" key="8">
    <source>
        <dbReference type="ARBA" id="ARBA00029986"/>
    </source>
</evidence>
<dbReference type="Gene3D" id="1.10.3120.10">
    <property type="entry name" value="Trigger factor, C-terminal domain"/>
    <property type="match status" value="1"/>
</dbReference>
<dbReference type="Gene3D" id="3.10.50.40">
    <property type="match status" value="1"/>
</dbReference>
<keyword evidence="5 9" id="KW-0697">Rotamase</keyword>
<evidence type="ECO:0000256" key="2">
    <source>
        <dbReference type="ARBA" id="ARBA00005464"/>
    </source>
</evidence>
<evidence type="ECO:0000256" key="4">
    <source>
        <dbReference type="ARBA" id="ARBA00016902"/>
    </source>
</evidence>
<dbReference type="GO" id="GO:0051083">
    <property type="term" value="P:'de novo' cotranslational protein folding"/>
    <property type="evidence" value="ECO:0007669"/>
    <property type="project" value="TreeGrafter"/>
</dbReference>
<evidence type="ECO:0000256" key="7">
    <source>
        <dbReference type="ARBA" id="ARBA00023235"/>
    </source>
</evidence>
<comment type="domain">
    <text evidence="9">Consists of 3 domains; the N-terminus binds the ribosome, the middle domain has PPIase activity, while the C-terminus has intrinsic chaperone activity on its own.</text>
</comment>
<dbReference type="GO" id="GO:0005737">
    <property type="term" value="C:cytoplasm"/>
    <property type="evidence" value="ECO:0007669"/>
    <property type="project" value="UniProtKB-SubCell"/>
</dbReference>
<evidence type="ECO:0000313" key="13">
    <source>
        <dbReference type="EMBL" id="PIT96025.1"/>
    </source>
</evidence>
<evidence type="ECO:0000256" key="10">
    <source>
        <dbReference type="PROSITE-ProRule" id="PRU00277"/>
    </source>
</evidence>
<evidence type="ECO:0000256" key="3">
    <source>
        <dbReference type="ARBA" id="ARBA00013194"/>
    </source>
</evidence>
<evidence type="ECO:0000256" key="5">
    <source>
        <dbReference type="ARBA" id="ARBA00023110"/>
    </source>
</evidence>
<evidence type="ECO:0000259" key="12">
    <source>
        <dbReference type="PROSITE" id="PS50059"/>
    </source>
</evidence>
<evidence type="ECO:0000256" key="11">
    <source>
        <dbReference type="RuleBase" id="RU003914"/>
    </source>
</evidence>
<dbReference type="InterPro" id="IPR046357">
    <property type="entry name" value="PPIase_dom_sf"/>
</dbReference>
<keyword evidence="9" id="KW-0963">Cytoplasm</keyword>
<protein>
    <recommendedName>
        <fullName evidence="4 9">Trigger factor</fullName>
        <shortName evidence="9">TF</shortName>
        <ecNumber evidence="3 9">5.2.1.8</ecNumber>
    </recommendedName>
    <alternativeName>
        <fullName evidence="8 9">PPIase</fullName>
    </alternativeName>
</protein>
<dbReference type="EC" id="5.2.1.8" evidence="3 9"/>
<dbReference type="PIRSF" id="PIRSF003095">
    <property type="entry name" value="Trigger_factor"/>
    <property type="match status" value="1"/>
</dbReference>
<gene>
    <name evidence="9 13" type="primary">tig</name>
    <name evidence="13" type="ORF">COT94_02045</name>
</gene>
<dbReference type="Pfam" id="PF00254">
    <property type="entry name" value="FKBP_C"/>
    <property type="match status" value="1"/>
</dbReference>
<proteinExistence type="inferred from homology"/>
<dbReference type="HAMAP" id="MF_00303">
    <property type="entry name" value="Trigger_factor_Tig"/>
    <property type="match status" value="1"/>
</dbReference>
<dbReference type="GO" id="GO:0043335">
    <property type="term" value="P:protein unfolding"/>
    <property type="evidence" value="ECO:0007669"/>
    <property type="project" value="TreeGrafter"/>
</dbReference>
<comment type="function">
    <text evidence="9">Involved in protein export. Acts as a chaperone by maintaining the newly synthesized protein in an open conformation. Functions as a peptidyl-prolyl cis-trans isomerase.</text>
</comment>
<evidence type="ECO:0000313" key="14">
    <source>
        <dbReference type="Proteomes" id="UP000228533"/>
    </source>
</evidence>
<dbReference type="InterPro" id="IPR036611">
    <property type="entry name" value="Trigger_fac_ribosome-bd_sf"/>
</dbReference>